<dbReference type="Proteomes" id="UP001163293">
    <property type="component" value="Chromosome"/>
</dbReference>
<organism evidence="3 4">
    <name type="scientific">Paenarthrobacter ureafaciens</name>
    <dbReference type="NCBI Taxonomy" id="37931"/>
    <lineage>
        <taxon>Bacteria</taxon>
        <taxon>Bacillati</taxon>
        <taxon>Actinomycetota</taxon>
        <taxon>Actinomycetes</taxon>
        <taxon>Micrococcales</taxon>
        <taxon>Micrococcaceae</taxon>
        <taxon>Paenarthrobacter</taxon>
    </lineage>
</organism>
<evidence type="ECO:0000256" key="1">
    <source>
        <dbReference type="SAM" id="MobiDB-lite"/>
    </source>
</evidence>
<keyword evidence="2" id="KW-0812">Transmembrane</keyword>
<feature type="transmembrane region" description="Helical" evidence="2">
    <location>
        <begin position="38"/>
        <end position="70"/>
    </location>
</feature>
<dbReference type="EMBL" id="CP101185">
    <property type="protein sequence ID" value="UYV96043.1"/>
    <property type="molecule type" value="Genomic_DNA"/>
</dbReference>
<evidence type="ECO:0000313" key="3">
    <source>
        <dbReference type="EMBL" id="UYV96043.1"/>
    </source>
</evidence>
<keyword evidence="2" id="KW-1133">Transmembrane helix</keyword>
<feature type="region of interest" description="Disordered" evidence="1">
    <location>
        <begin position="1"/>
        <end position="23"/>
    </location>
</feature>
<accession>A0AAX3EEJ0</accession>
<proteinExistence type="predicted"/>
<dbReference type="RefSeq" id="WP_069695050.1">
    <property type="nucleotide sequence ID" value="NZ_CP043010.1"/>
</dbReference>
<evidence type="ECO:0000256" key="2">
    <source>
        <dbReference type="SAM" id="Phobius"/>
    </source>
</evidence>
<feature type="compositionally biased region" description="Basic and acidic residues" evidence="1">
    <location>
        <begin position="1"/>
        <end position="20"/>
    </location>
</feature>
<sequence length="76" mass="8158">MTDHDETNDGPQKDPSETPEKPSGIVARLQHLYEDRPVVFAVLVMVVSGLVFILGGVLTGAVDLIGISLLPMDDMP</sequence>
<dbReference type="AlphaFoldDB" id="A0AAX3EEJ0"/>
<protein>
    <submittedName>
        <fullName evidence="3">Uncharacterized protein</fullName>
    </submittedName>
</protein>
<reference evidence="3" key="1">
    <citation type="submission" date="2022-07" db="EMBL/GenBank/DDBJ databases">
        <authorList>
            <person name="Wu T."/>
        </authorList>
    </citation>
    <scope>NUCLEOTIDE SEQUENCE</scope>
    <source>
        <strain evidence="3">SD-1</strain>
    </source>
</reference>
<keyword evidence="2" id="KW-0472">Membrane</keyword>
<gene>
    <name evidence="3" type="ORF">NL394_13225</name>
</gene>
<keyword evidence="4" id="KW-1185">Reference proteome</keyword>
<name>A0AAX3EEJ0_PAEUR</name>
<evidence type="ECO:0000313" key="4">
    <source>
        <dbReference type="Proteomes" id="UP001163293"/>
    </source>
</evidence>